<dbReference type="InterPro" id="IPR011017">
    <property type="entry name" value="TRASH_dom"/>
</dbReference>
<dbReference type="AlphaFoldDB" id="A0A919V1P7"/>
<keyword evidence="3" id="KW-1185">Reference proteome</keyword>
<evidence type="ECO:0000313" key="3">
    <source>
        <dbReference type="Proteomes" id="UP000655287"/>
    </source>
</evidence>
<dbReference type="Proteomes" id="UP000655287">
    <property type="component" value="Unassembled WGS sequence"/>
</dbReference>
<organism evidence="2 3">
    <name type="scientific">Sphaerisporangium rufum</name>
    <dbReference type="NCBI Taxonomy" id="1381558"/>
    <lineage>
        <taxon>Bacteria</taxon>
        <taxon>Bacillati</taxon>
        <taxon>Actinomycetota</taxon>
        <taxon>Actinomycetes</taxon>
        <taxon>Streptosporangiales</taxon>
        <taxon>Streptosporangiaceae</taxon>
        <taxon>Sphaerisporangium</taxon>
    </lineage>
</organism>
<proteinExistence type="predicted"/>
<dbReference type="SMART" id="SM00746">
    <property type="entry name" value="TRASH"/>
    <property type="match status" value="1"/>
</dbReference>
<protein>
    <recommendedName>
        <fullName evidence="1">TRASH domain-containing protein</fullName>
    </recommendedName>
</protein>
<accession>A0A919V1P7</accession>
<name>A0A919V1P7_9ACTN</name>
<dbReference type="RefSeq" id="WP_203993345.1">
    <property type="nucleotide sequence ID" value="NZ_BOOU01000094.1"/>
</dbReference>
<sequence>MLFIEVLVPKGAIGEEERRRIAAGLTATRLLADAEGHATDPGVMEFMDSLTDVVVREADTWYSGGVPLGPGAPPRYVVNVHSGAWGKEMSETLITRITERLAGVDGGRDGEPDVLVNVLPVPQGSYGFGGRVRRASDLLELIEQATTGPAGPVPDGMVVDPVCGATVPRADAVILEAGGETFGFCCAHCRGHFVKRRARA</sequence>
<dbReference type="EMBL" id="BOOU01000094">
    <property type="protein sequence ID" value="GII81296.1"/>
    <property type="molecule type" value="Genomic_DNA"/>
</dbReference>
<comment type="caution">
    <text evidence="2">The sequence shown here is derived from an EMBL/GenBank/DDBJ whole genome shotgun (WGS) entry which is preliminary data.</text>
</comment>
<gene>
    <name evidence="2" type="ORF">Sru01_62780</name>
</gene>
<reference evidence="2" key="1">
    <citation type="submission" date="2021-01" db="EMBL/GenBank/DDBJ databases">
        <title>Whole genome shotgun sequence of Sphaerisporangium rufum NBRC 109079.</title>
        <authorList>
            <person name="Komaki H."/>
            <person name="Tamura T."/>
        </authorList>
    </citation>
    <scope>NUCLEOTIDE SEQUENCE</scope>
    <source>
        <strain evidence="2">NBRC 109079</strain>
    </source>
</reference>
<feature type="domain" description="TRASH" evidence="1">
    <location>
        <begin position="160"/>
        <end position="197"/>
    </location>
</feature>
<evidence type="ECO:0000259" key="1">
    <source>
        <dbReference type="SMART" id="SM00746"/>
    </source>
</evidence>
<evidence type="ECO:0000313" key="2">
    <source>
        <dbReference type="EMBL" id="GII81296.1"/>
    </source>
</evidence>